<evidence type="ECO:0000313" key="3">
    <source>
        <dbReference type="Proteomes" id="UP000540656"/>
    </source>
</evidence>
<dbReference type="GO" id="GO:0047617">
    <property type="term" value="F:fatty acyl-CoA hydrolase activity"/>
    <property type="evidence" value="ECO:0007669"/>
    <property type="project" value="TreeGrafter"/>
</dbReference>
<keyword evidence="3" id="KW-1185">Reference proteome</keyword>
<name>A0A7Y9UTW2_9ACTN</name>
<proteinExistence type="predicted"/>
<dbReference type="RefSeq" id="WP_179502384.1">
    <property type="nucleotide sequence ID" value="NZ_JACCAA010000001.1"/>
</dbReference>
<accession>A0A7Y9UTW2</accession>
<reference evidence="2 3" key="1">
    <citation type="submission" date="2020-07" db="EMBL/GenBank/DDBJ databases">
        <title>Sequencing the genomes of 1000 actinobacteria strains.</title>
        <authorList>
            <person name="Klenk H.-P."/>
        </authorList>
    </citation>
    <scope>NUCLEOTIDE SEQUENCE [LARGE SCALE GENOMIC DNA]</scope>
    <source>
        <strain evidence="2 3">DSM 23819</strain>
    </source>
</reference>
<evidence type="ECO:0000313" key="2">
    <source>
        <dbReference type="EMBL" id="NYG59324.1"/>
    </source>
</evidence>
<comment type="caution">
    <text evidence="2">The sequence shown here is derived from an EMBL/GenBank/DDBJ whole genome shotgun (WGS) entry which is preliminary data.</text>
</comment>
<evidence type="ECO:0000259" key="1">
    <source>
        <dbReference type="Pfam" id="PF08840"/>
    </source>
</evidence>
<dbReference type="AlphaFoldDB" id="A0A7Y9UTW2"/>
<dbReference type="SUPFAM" id="SSF53474">
    <property type="entry name" value="alpha/beta-Hydrolases"/>
    <property type="match status" value="1"/>
</dbReference>
<dbReference type="Proteomes" id="UP000540656">
    <property type="component" value="Unassembled WGS sequence"/>
</dbReference>
<feature type="domain" description="BAAT/Acyl-CoA thioester hydrolase C-terminal" evidence="1">
    <location>
        <begin position="85"/>
        <end position="238"/>
    </location>
</feature>
<dbReference type="EMBL" id="JACCAA010000001">
    <property type="protein sequence ID" value="NYG59324.1"/>
    <property type="molecule type" value="Genomic_DNA"/>
</dbReference>
<sequence>MREVRLRDVEGVRWLPDEVSGVGALVLAGSSGRVDSARAELLARSGAVAESIQWFGGVGQHEGPWEIPVELFLDRAAALAKDCERVLVLGTSFGAEAALLTGAHSPDVDAVVAFAPSDVVWAGVRADGTVTSHWAMDGAPLPHVPFDESWEPDDDVPAFLGMYEASRRRFSAQIEAATIPVERIKQLVLVAGGDDQVWPSVEMAESIRARREKHRLDTLLLSAPDAGHRTILPGEPTVTGGMRIRRGGTEAADRDLGTAAWPHVERLLHI</sequence>
<dbReference type="Pfam" id="PF08840">
    <property type="entry name" value="BAAT_C"/>
    <property type="match status" value="1"/>
</dbReference>
<dbReference type="PANTHER" id="PTHR10824">
    <property type="entry name" value="ACYL-COENZYME A THIOESTERASE-RELATED"/>
    <property type="match status" value="1"/>
</dbReference>
<dbReference type="InterPro" id="IPR014940">
    <property type="entry name" value="BAAT_C"/>
</dbReference>
<dbReference type="PANTHER" id="PTHR10824:SF4">
    <property type="entry name" value="ACYL-COENZYME A THIOESTERASE 1-LIKE"/>
    <property type="match status" value="1"/>
</dbReference>
<protein>
    <submittedName>
        <fullName evidence="2">Pimeloyl-ACP methyl ester carboxylesterase</fullName>
    </submittedName>
</protein>
<dbReference type="GO" id="GO:0006637">
    <property type="term" value="P:acyl-CoA metabolic process"/>
    <property type="evidence" value="ECO:0007669"/>
    <property type="project" value="TreeGrafter"/>
</dbReference>
<dbReference type="Gene3D" id="3.40.50.1820">
    <property type="entry name" value="alpha/beta hydrolase"/>
    <property type="match status" value="1"/>
</dbReference>
<dbReference type="GO" id="GO:0006631">
    <property type="term" value="P:fatty acid metabolic process"/>
    <property type="evidence" value="ECO:0007669"/>
    <property type="project" value="TreeGrafter"/>
</dbReference>
<gene>
    <name evidence="2" type="ORF">BJ980_002247</name>
</gene>
<organism evidence="2 3">
    <name type="scientific">Nocardioides daedukensis</name>
    <dbReference type="NCBI Taxonomy" id="634462"/>
    <lineage>
        <taxon>Bacteria</taxon>
        <taxon>Bacillati</taxon>
        <taxon>Actinomycetota</taxon>
        <taxon>Actinomycetes</taxon>
        <taxon>Propionibacteriales</taxon>
        <taxon>Nocardioidaceae</taxon>
        <taxon>Nocardioides</taxon>
    </lineage>
</organism>
<dbReference type="InterPro" id="IPR029058">
    <property type="entry name" value="AB_hydrolase_fold"/>
</dbReference>